<accession>A0A669E5S7</accession>
<dbReference type="AlphaFoldDB" id="A0A669E5S7"/>
<keyword evidence="3" id="KW-0393">Immunoglobulin domain</keyword>
<feature type="domain" description="Ig-like" evidence="4">
    <location>
        <begin position="365"/>
        <end position="492"/>
    </location>
</feature>
<evidence type="ECO:0000256" key="2">
    <source>
        <dbReference type="ARBA" id="ARBA00022490"/>
    </source>
</evidence>
<sequence>MNVDENQFLSQARGSLGLSTLQEKVQGIPPAFLKPLMKKNVFENDTLTFHAEVFGLPSPEVNWFRNKTQLLADDRVTIERDGDSISLTIQNVTKADQGEYICEAVNYVGEARSVAVVIIVSQEVRFTPVPPAVSHQHVMKFDVEEDDSSRSPSPQEILLEVELDENEVKEFEKQVKIITIPEYTADNKSMIISLNVLPSIYEEGAVDFVTQEHDDLKIAFEVTEMPPRFINPICDMETPEGTTVMFECSLMGIPSPIVSWFKGDRKIPQNNKKYLHSSDSDNHFLKICKVTTQDSGVYTCRAINIVGETLCRASLVVLSAKDFSGKTRGRELTAVSLGSASFNYKVSGDPVPDIKWFKGPFQIQPSRNCIIRTNSDGSGFIIIKNAKQEDSGLYTCKASNQFGETACSAELVVFKESVSASHKQEADTGVAVTWTRDGKKVHQSMECKLSFEDKVTGVATVEIMNLLVTDSGRYTCEVSNNAGSESCSTLLAVKGLSKELLYIYFSSDKKQTLALTAFTLPMMHRATVH</sequence>
<dbReference type="Proteomes" id="UP000005207">
    <property type="component" value="Unplaced"/>
</dbReference>
<dbReference type="PANTHER" id="PTHR47633:SF14">
    <property type="entry name" value="IG-LIKE DOMAIN-CONTAINING PROTEIN"/>
    <property type="match status" value="1"/>
</dbReference>
<feature type="domain" description="Ig-like" evidence="4">
    <location>
        <begin position="29"/>
        <end position="115"/>
    </location>
</feature>
<dbReference type="Pfam" id="PF07679">
    <property type="entry name" value="I-set"/>
    <property type="match status" value="4"/>
</dbReference>
<comment type="subcellular location">
    <subcellularLocation>
        <location evidence="1">Cytoplasm</location>
    </subcellularLocation>
</comment>
<dbReference type="InterPro" id="IPR003598">
    <property type="entry name" value="Ig_sub2"/>
</dbReference>
<evidence type="ECO:0000313" key="5">
    <source>
        <dbReference type="Ensembl" id="ENSONIP00000068143.1"/>
    </source>
</evidence>
<dbReference type="GO" id="GO:0045989">
    <property type="term" value="P:positive regulation of striated muscle contraction"/>
    <property type="evidence" value="ECO:0007669"/>
    <property type="project" value="UniProtKB-ARBA"/>
</dbReference>
<evidence type="ECO:0000313" key="6">
    <source>
        <dbReference type="Proteomes" id="UP000005207"/>
    </source>
</evidence>
<dbReference type="GO" id="GO:0060298">
    <property type="term" value="P:positive regulation of sarcomere organization"/>
    <property type="evidence" value="ECO:0007669"/>
    <property type="project" value="UniProtKB-ARBA"/>
</dbReference>
<dbReference type="InterPro" id="IPR003599">
    <property type="entry name" value="Ig_sub"/>
</dbReference>
<dbReference type="Gene3D" id="2.60.40.10">
    <property type="entry name" value="Immunoglobulins"/>
    <property type="match status" value="4"/>
</dbReference>
<dbReference type="InterPro" id="IPR013098">
    <property type="entry name" value="Ig_I-set"/>
</dbReference>
<dbReference type="Ensembl" id="ENSONIT00000039415.1">
    <property type="protein sequence ID" value="ENSONIP00000068143.1"/>
    <property type="gene ID" value="ENSONIG00000032654.1"/>
</dbReference>
<dbReference type="InterPro" id="IPR007110">
    <property type="entry name" value="Ig-like_dom"/>
</dbReference>
<dbReference type="CDD" id="cd00096">
    <property type="entry name" value="Ig"/>
    <property type="match status" value="1"/>
</dbReference>
<keyword evidence="6" id="KW-1185">Reference proteome</keyword>
<dbReference type="SUPFAM" id="SSF48726">
    <property type="entry name" value="Immunoglobulin"/>
    <property type="match status" value="4"/>
</dbReference>
<dbReference type="FunFam" id="2.60.40.10:FF:000779">
    <property type="entry name" value="Titin b"/>
    <property type="match status" value="1"/>
</dbReference>
<evidence type="ECO:0000256" key="1">
    <source>
        <dbReference type="ARBA" id="ARBA00004496"/>
    </source>
</evidence>
<keyword evidence="2" id="KW-0963">Cytoplasm</keyword>
<organism evidence="5 6">
    <name type="scientific">Oreochromis niloticus</name>
    <name type="common">Nile tilapia</name>
    <name type="synonym">Tilapia nilotica</name>
    <dbReference type="NCBI Taxonomy" id="8128"/>
    <lineage>
        <taxon>Eukaryota</taxon>
        <taxon>Metazoa</taxon>
        <taxon>Chordata</taxon>
        <taxon>Craniata</taxon>
        <taxon>Vertebrata</taxon>
        <taxon>Euteleostomi</taxon>
        <taxon>Actinopterygii</taxon>
        <taxon>Neopterygii</taxon>
        <taxon>Teleostei</taxon>
        <taxon>Neoteleostei</taxon>
        <taxon>Acanthomorphata</taxon>
        <taxon>Ovalentaria</taxon>
        <taxon>Cichlomorphae</taxon>
        <taxon>Cichliformes</taxon>
        <taxon>Cichlidae</taxon>
        <taxon>African cichlids</taxon>
        <taxon>Pseudocrenilabrinae</taxon>
        <taxon>Oreochromini</taxon>
        <taxon>Oreochromis</taxon>
    </lineage>
</organism>
<dbReference type="GeneTree" id="ENSGT00940000171516"/>
<dbReference type="SMART" id="SM00409">
    <property type="entry name" value="IG"/>
    <property type="match status" value="4"/>
</dbReference>
<dbReference type="GO" id="GO:0055013">
    <property type="term" value="P:cardiac muscle cell development"/>
    <property type="evidence" value="ECO:0007669"/>
    <property type="project" value="UniProtKB-ARBA"/>
</dbReference>
<evidence type="ECO:0000259" key="4">
    <source>
        <dbReference type="PROSITE" id="PS50835"/>
    </source>
</evidence>
<name>A0A669E5S7_ORENI</name>
<dbReference type="GO" id="GO:0004672">
    <property type="term" value="F:protein kinase activity"/>
    <property type="evidence" value="ECO:0007669"/>
    <property type="project" value="TreeGrafter"/>
</dbReference>
<reference evidence="5" key="1">
    <citation type="submission" date="2025-08" db="UniProtKB">
        <authorList>
            <consortium name="Ensembl"/>
        </authorList>
    </citation>
    <scope>IDENTIFICATION</scope>
</reference>
<dbReference type="GO" id="GO:0003007">
    <property type="term" value="P:heart morphogenesis"/>
    <property type="evidence" value="ECO:0007669"/>
    <property type="project" value="UniProtKB-ARBA"/>
</dbReference>
<dbReference type="PROSITE" id="PS50835">
    <property type="entry name" value="IG_LIKE"/>
    <property type="match status" value="3"/>
</dbReference>
<dbReference type="InterPro" id="IPR013783">
    <property type="entry name" value="Ig-like_fold"/>
</dbReference>
<dbReference type="FunFam" id="2.60.40.10:FF:000107">
    <property type="entry name" value="Myosin, light chain kinase a"/>
    <property type="match status" value="1"/>
</dbReference>
<dbReference type="InterPro" id="IPR036179">
    <property type="entry name" value="Ig-like_dom_sf"/>
</dbReference>
<proteinExistence type="predicted"/>
<feature type="domain" description="Ig-like" evidence="4">
    <location>
        <begin position="227"/>
        <end position="324"/>
    </location>
</feature>
<reference evidence="5" key="2">
    <citation type="submission" date="2025-09" db="UniProtKB">
        <authorList>
            <consortium name="Ensembl"/>
        </authorList>
    </citation>
    <scope>IDENTIFICATION</scope>
</reference>
<dbReference type="FunFam" id="2.60.40.10:FF:000425">
    <property type="entry name" value="Myosin light chain kinase"/>
    <property type="match status" value="2"/>
</dbReference>
<dbReference type="SMART" id="SM00408">
    <property type="entry name" value="IGc2"/>
    <property type="match status" value="4"/>
</dbReference>
<dbReference type="PANTHER" id="PTHR47633">
    <property type="entry name" value="IMMUNOGLOBULIN"/>
    <property type="match status" value="1"/>
</dbReference>
<evidence type="ECO:0000256" key="3">
    <source>
        <dbReference type="ARBA" id="ARBA00023319"/>
    </source>
</evidence>
<dbReference type="GO" id="GO:0005737">
    <property type="term" value="C:cytoplasm"/>
    <property type="evidence" value="ECO:0007669"/>
    <property type="project" value="UniProtKB-SubCell"/>
</dbReference>
<protein>
    <recommendedName>
        <fullName evidence="4">Ig-like domain-containing protein</fullName>
    </recommendedName>
</protein>